<sequence length="148" mass="16640">MLFDDSISASASAFLSHDRSQAFHSGKMARSRLPSPPRSRLLHHCLQMEHTVLAIEDLLPIVSRSRHRVRERNSRLITLYLCHVVLGLSQVAIARIFGISRTSVREACQAVENSRDDHHLDVVLEIVGRLGARIARQQEVSLEVDADD</sequence>
<gene>
    <name evidence="1" type="ORF">GGQ72_001275</name>
</gene>
<dbReference type="RefSeq" id="WP_165136738.1">
    <property type="nucleotide sequence ID" value="NZ_CP049250.1"/>
</dbReference>
<dbReference type="Proteomes" id="UP000519897">
    <property type="component" value="Unassembled WGS sequence"/>
</dbReference>
<dbReference type="Gene3D" id="1.10.1750.10">
    <property type="match status" value="1"/>
</dbReference>
<organism evidence="1 2">
    <name type="scientific">Rhizobium rhizoryzae</name>
    <dbReference type="NCBI Taxonomy" id="451876"/>
    <lineage>
        <taxon>Bacteria</taxon>
        <taxon>Pseudomonadati</taxon>
        <taxon>Pseudomonadota</taxon>
        <taxon>Alphaproteobacteria</taxon>
        <taxon>Hyphomicrobiales</taxon>
        <taxon>Rhizobiaceae</taxon>
        <taxon>Rhizobium/Agrobacterium group</taxon>
        <taxon>Rhizobium</taxon>
    </lineage>
</organism>
<evidence type="ECO:0000313" key="2">
    <source>
        <dbReference type="Proteomes" id="UP000519897"/>
    </source>
</evidence>
<keyword evidence="2" id="KW-1185">Reference proteome</keyword>
<protein>
    <submittedName>
        <fullName evidence="1">Uncharacterized protein</fullName>
    </submittedName>
</protein>
<dbReference type="EMBL" id="JACIEC010000001">
    <property type="protein sequence ID" value="MBB4142776.1"/>
    <property type="molecule type" value="Genomic_DNA"/>
</dbReference>
<dbReference type="InterPro" id="IPR010921">
    <property type="entry name" value="Trp_repressor/repl_initiator"/>
</dbReference>
<reference evidence="1 2" key="1">
    <citation type="submission" date="2020-08" db="EMBL/GenBank/DDBJ databases">
        <title>Genomic Encyclopedia of Type Strains, Phase IV (KMG-IV): sequencing the most valuable type-strain genomes for metagenomic binning, comparative biology and taxonomic classification.</title>
        <authorList>
            <person name="Goeker M."/>
        </authorList>
    </citation>
    <scope>NUCLEOTIDE SEQUENCE [LARGE SCALE GENOMIC DNA]</scope>
    <source>
        <strain evidence="1 2">DSM 29514</strain>
    </source>
</reference>
<proteinExistence type="predicted"/>
<dbReference type="SUPFAM" id="SSF48295">
    <property type="entry name" value="TrpR-like"/>
    <property type="match status" value="1"/>
</dbReference>
<comment type="caution">
    <text evidence="1">The sequence shown here is derived from an EMBL/GenBank/DDBJ whole genome shotgun (WGS) entry which is preliminary data.</text>
</comment>
<name>A0A7W6LEJ7_9HYPH</name>
<dbReference type="GO" id="GO:0043565">
    <property type="term" value="F:sequence-specific DNA binding"/>
    <property type="evidence" value="ECO:0007669"/>
    <property type="project" value="InterPro"/>
</dbReference>
<dbReference type="AlphaFoldDB" id="A0A7W6LEJ7"/>
<evidence type="ECO:0000313" key="1">
    <source>
        <dbReference type="EMBL" id="MBB4142776.1"/>
    </source>
</evidence>
<accession>A0A7W6LEJ7</accession>